<gene>
    <name evidence="2" type="ORF">ACFFGG_10425</name>
</gene>
<evidence type="ECO:0008006" key="4">
    <source>
        <dbReference type="Google" id="ProtNLM"/>
    </source>
</evidence>
<sequence>MRTLEPSPWLTWALLVDAATCAAIAAAHLLGGNALADALALPHGLWRGVGVFLVPWSALLLWLARSPRLAAEWVLGVIVGNGLWAFAALGLLASDALAANAWGRAYLALHGVGVLLLAIVEWLAWRHSSAVAAGRAARA</sequence>
<protein>
    <recommendedName>
        <fullName evidence="4">DUF3054 domain-containing protein</fullName>
    </recommendedName>
</protein>
<evidence type="ECO:0000313" key="2">
    <source>
        <dbReference type="EMBL" id="MFC0592975.1"/>
    </source>
</evidence>
<feature type="transmembrane region" description="Helical" evidence="1">
    <location>
        <begin position="73"/>
        <end position="93"/>
    </location>
</feature>
<organism evidence="2 3">
    <name type="scientific">Ottowia pentelensis</name>
    <dbReference type="NCBI Taxonomy" id="511108"/>
    <lineage>
        <taxon>Bacteria</taxon>
        <taxon>Pseudomonadati</taxon>
        <taxon>Pseudomonadota</taxon>
        <taxon>Betaproteobacteria</taxon>
        <taxon>Burkholderiales</taxon>
        <taxon>Comamonadaceae</taxon>
        <taxon>Ottowia</taxon>
    </lineage>
</organism>
<feature type="transmembrane region" description="Helical" evidence="1">
    <location>
        <begin position="12"/>
        <end position="32"/>
    </location>
</feature>
<reference evidence="2 3" key="1">
    <citation type="submission" date="2024-09" db="EMBL/GenBank/DDBJ databases">
        <authorList>
            <person name="Sun Q."/>
            <person name="Mori K."/>
        </authorList>
    </citation>
    <scope>NUCLEOTIDE SEQUENCE [LARGE SCALE GENOMIC DNA]</scope>
    <source>
        <strain evidence="2 3">NCAIM B.02336</strain>
    </source>
</reference>
<accession>A0ABV6PSZ4</accession>
<feature type="transmembrane region" description="Helical" evidence="1">
    <location>
        <begin position="105"/>
        <end position="125"/>
    </location>
</feature>
<dbReference type="Proteomes" id="UP001589834">
    <property type="component" value="Unassembled WGS sequence"/>
</dbReference>
<name>A0ABV6PSZ4_9BURK</name>
<feature type="transmembrane region" description="Helical" evidence="1">
    <location>
        <begin position="44"/>
        <end position="64"/>
    </location>
</feature>
<keyword evidence="1" id="KW-0472">Membrane</keyword>
<evidence type="ECO:0000313" key="3">
    <source>
        <dbReference type="Proteomes" id="UP001589834"/>
    </source>
</evidence>
<dbReference type="EMBL" id="JBHLTN010000018">
    <property type="protein sequence ID" value="MFC0592975.1"/>
    <property type="molecule type" value="Genomic_DNA"/>
</dbReference>
<keyword evidence="3" id="KW-1185">Reference proteome</keyword>
<comment type="caution">
    <text evidence="2">The sequence shown here is derived from an EMBL/GenBank/DDBJ whole genome shotgun (WGS) entry which is preliminary data.</text>
</comment>
<dbReference type="RefSeq" id="WP_293226667.1">
    <property type="nucleotide sequence ID" value="NZ_JBHLTN010000018.1"/>
</dbReference>
<keyword evidence="1" id="KW-1133">Transmembrane helix</keyword>
<keyword evidence="1" id="KW-0812">Transmembrane</keyword>
<proteinExistence type="predicted"/>
<evidence type="ECO:0000256" key="1">
    <source>
        <dbReference type="SAM" id="Phobius"/>
    </source>
</evidence>